<dbReference type="EMBL" id="AMRA01000024">
    <property type="protein sequence ID" value="EKF25035.1"/>
    <property type="molecule type" value="Genomic_DNA"/>
</dbReference>
<evidence type="ECO:0000256" key="2">
    <source>
        <dbReference type="ARBA" id="ARBA00023136"/>
    </source>
</evidence>
<keyword evidence="2 4" id="KW-0472">Membrane</keyword>
<evidence type="ECO:0000313" key="6">
    <source>
        <dbReference type="Proteomes" id="UP000006265"/>
    </source>
</evidence>
<dbReference type="PANTHER" id="PTHR37042">
    <property type="entry name" value="OUTER MEMBRANE PROTEIN RV1973"/>
    <property type="match status" value="1"/>
</dbReference>
<accession>K5BC97</accession>
<dbReference type="STRING" id="1122247.GCA_000379865_03397"/>
<dbReference type="eggNOG" id="ENOG503308M">
    <property type="taxonomic scope" value="Bacteria"/>
</dbReference>
<keyword evidence="4" id="KW-0812">Transmembrane</keyword>
<dbReference type="PANTHER" id="PTHR37042:SF4">
    <property type="entry name" value="OUTER MEMBRANE PROTEIN RV1973"/>
    <property type="match status" value="1"/>
</dbReference>
<gene>
    <name evidence="5" type="ORF">C731_0911</name>
</gene>
<dbReference type="Proteomes" id="UP000006265">
    <property type="component" value="Unassembled WGS sequence"/>
</dbReference>
<feature type="transmembrane region" description="Helical" evidence="4">
    <location>
        <begin position="39"/>
        <end position="60"/>
    </location>
</feature>
<evidence type="ECO:0000313" key="5">
    <source>
        <dbReference type="EMBL" id="EKF25035.1"/>
    </source>
</evidence>
<organism evidence="5 6">
    <name type="scientific">Mycolicibacterium hassiacum (strain DSM 44199 / CIP 105218 / JCM 12690 / 3849)</name>
    <name type="common">Mycobacterium hassiacum</name>
    <dbReference type="NCBI Taxonomy" id="1122247"/>
    <lineage>
        <taxon>Bacteria</taxon>
        <taxon>Bacillati</taxon>
        <taxon>Actinomycetota</taxon>
        <taxon>Actinomycetes</taxon>
        <taxon>Mycobacteriales</taxon>
        <taxon>Mycobacteriaceae</taxon>
        <taxon>Mycolicibacterium</taxon>
    </lineage>
</organism>
<reference evidence="5 6" key="1">
    <citation type="journal article" date="2012" name="J. Bacteriol.">
        <title>Genome sequence of Mycobacterium hassiacum DSM 44199, a rare source of heat-stable mycobacterial proteins.</title>
        <authorList>
            <person name="Tiago I."/>
            <person name="Maranha A."/>
            <person name="Mendes V."/>
            <person name="Alarico S."/>
            <person name="Moynihan P.J."/>
            <person name="Clarke A.J."/>
            <person name="Macedo-Ribeiro S."/>
            <person name="Pereira P.J."/>
            <person name="Empadinhas N."/>
        </authorList>
    </citation>
    <scope>NUCLEOTIDE SEQUENCE [LARGE SCALE GENOMIC DNA]</scope>
    <source>
        <strain evidence="6">DSM 44199 / CIP 105218 / JCM 12690 / 3849</strain>
    </source>
</reference>
<dbReference type="OrthoDB" id="5188486at2"/>
<evidence type="ECO:0000256" key="1">
    <source>
        <dbReference type="ARBA" id="ARBA00004370"/>
    </source>
</evidence>
<evidence type="ECO:0000256" key="4">
    <source>
        <dbReference type="SAM" id="Phobius"/>
    </source>
</evidence>
<dbReference type="GO" id="GO:0016020">
    <property type="term" value="C:membrane"/>
    <property type="evidence" value="ECO:0007669"/>
    <property type="project" value="UniProtKB-SubCell"/>
</dbReference>
<dbReference type="RefSeq" id="WP_005625158.1">
    <property type="nucleotide sequence ID" value="NZ_AMRA01000024.1"/>
</dbReference>
<comment type="subcellular location">
    <subcellularLocation>
        <location evidence="1">Membrane</location>
    </subcellularLocation>
</comment>
<keyword evidence="6" id="KW-1185">Reference proteome</keyword>
<name>K5BC97_MYCHD</name>
<sequence>MTSCELAQDPDTAPGTVDRDEPAPDAVPRRSRRWPGRRAVGLAAGAVVTAGLIATITVLASDLYERRAVEHAEQQALAAAQQYAAILTSVDSAHLDENFEAVLDGATGEFKKMYSESSNHLKQLLIDNDAKADGKVVAAGIKSASRDRVEVMLFVDQEVSNKHLPEPRLDRSRIIMTMNKVDGRWLAGDVVVP</sequence>
<dbReference type="AlphaFoldDB" id="K5BC97"/>
<proteinExistence type="predicted"/>
<feature type="region of interest" description="Disordered" evidence="3">
    <location>
        <begin position="1"/>
        <end position="32"/>
    </location>
</feature>
<dbReference type="PATRIC" id="fig|1122247.3.peg.875"/>
<keyword evidence="4" id="KW-1133">Transmembrane helix</keyword>
<protein>
    <submittedName>
        <fullName evidence="5">Uncharacterized protein</fullName>
    </submittedName>
</protein>
<comment type="caution">
    <text evidence="5">The sequence shown here is derived from an EMBL/GenBank/DDBJ whole genome shotgun (WGS) entry which is preliminary data.</text>
</comment>
<evidence type="ECO:0000256" key="3">
    <source>
        <dbReference type="SAM" id="MobiDB-lite"/>
    </source>
</evidence>